<evidence type="ECO:0000313" key="2">
    <source>
        <dbReference type="EMBL" id="KEH21578.1"/>
    </source>
</evidence>
<reference evidence="3" key="3">
    <citation type="submission" date="2015-04" db="UniProtKB">
        <authorList>
            <consortium name="EnsemblPlants"/>
        </authorList>
    </citation>
    <scope>IDENTIFICATION</scope>
    <source>
        <strain evidence="3">cv. Jemalong A17</strain>
    </source>
</reference>
<keyword evidence="4" id="KW-1185">Reference proteome</keyword>
<proteinExistence type="predicted"/>
<feature type="region of interest" description="Disordered" evidence="1">
    <location>
        <begin position="1"/>
        <end position="42"/>
    </location>
</feature>
<evidence type="ECO:0000313" key="3">
    <source>
        <dbReference type="EnsemblPlants" id="KEH21578"/>
    </source>
</evidence>
<evidence type="ECO:0000313" key="4">
    <source>
        <dbReference type="Proteomes" id="UP000002051"/>
    </source>
</evidence>
<dbReference type="EnsemblPlants" id="KEH21578">
    <property type="protein sequence ID" value="KEH21578"/>
    <property type="gene ID" value="MTR_7g007830"/>
</dbReference>
<dbReference type="EMBL" id="CM001223">
    <property type="protein sequence ID" value="KEH21578.1"/>
    <property type="molecule type" value="Genomic_DNA"/>
</dbReference>
<feature type="region of interest" description="Disordered" evidence="1">
    <location>
        <begin position="162"/>
        <end position="186"/>
    </location>
</feature>
<accession>A0A072TXI1</accession>
<organism evidence="2 4">
    <name type="scientific">Medicago truncatula</name>
    <name type="common">Barrel medic</name>
    <name type="synonym">Medicago tribuloides</name>
    <dbReference type="NCBI Taxonomy" id="3880"/>
    <lineage>
        <taxon>Eukaryota</taxon>
        <taxon>Viridiplantae</taxon>
        <taxon>Streptophyta</taxon>
        <taxon>Embryophyta</taxon>
        <taxon>Tracheophyta</taxon>
        <taxon>Spermatophyta</taxon>
        <taxon>Magnoliopsida</taxon>
        <taxon>eudicotyledons</taxon>
        <taxon>Gunneridae</taxon>
        <taxon>Pentapetalae</taxon>
        <taxon>rosids</taxon>
        <taxon>fabids</taxon>
        <taxon>Fabales</taxon>
        <taxon>Fabaceae</taxon>
        <taxon>Papilionoideae</taxon>
        <taxon>50 kb inversion clade</taxon>
        <taxon>NPAAA clade</taxon>
        <taxon>Hologalegina</taxon>
        <taxon>IRL clade</taxon>
        <taxon>Trifolieae</taxon>
        <taxon>Medicago</taxon>
    </lineage>
</organism>
<dbReference type="HOGENOM" id="CLU_088734_0_0_1"/>
<sequence>MLQLNSTSSPRHRHKTSTKRRSMASSSSERRAKKHSFDQDDLTNNGFSAISLPFSVCGNDLRRCVSTPEKTTAPPEQSNLPAVKEAGLPPLALSLRRSLSADVSQALDTPLPPNLRRSLSADVSQALNTEETTTVDSLRLKRMKDRLREMRQWWDELMNEEEEKVEEQQEEVEELEQKEESPVSEEEKVLSQLQITKPQSPVAEEYNDLPQDGCCEDFEEAVSVEWAEKCISLTFKCPCGKGYEVLISANNCYYKLV</sequence>
<reference evidence="2 4" key="1">
    <citation type="journal article" date="2011" name="Nature">
        <title>The Medicago genome provides insight into the evolution of rhizobial symbioses.</title>
        <authorList>
            <person name="Young N.D."/>
            <person name="Debelle F."/>
            <person name="Oldroyd G.E."/>
            <person name="Geurts R."/>
            <person name="Cannon S.B."/>
            <person name="Udvardi M.K."/>
            <person name="Benedito V.A."/>
            <person name="Mayer K.F."/>
            <person name="Gouzy J."/>
            <person name="Schoof H."/>
            <person name="Van de Peer Y."/>
            <person name="Proost S."/>
            <person name="Cook D.R."/>
            <person name="Meyers B.C."/>
            <person name="Spannagl M."/>
            <person name="Cheung F."/>
            <person name="De Mita S."/>
            <person name="Krishnakumar V."/>
            <person name="Gundlach H."/>
            <person name="Zhou S."/>
            <person name="Mudge J."/>
            <person name="Bharti A.K."/>
            <person name="Murray J.D."/>
            <person name="Naoumkina M.A."/>
            <person name="Rosen B."/>
            <person name="Silverstein K.A."/>
            <person name="Tang H."/>
            <person name="Rombauts S."/>
            <person name="Zhao P.X."/>
            <person name="Zhou P."/>
            <person name="Barbe V."/>
            <person name="Bardou P."/>
            <person name="Bechner M."/>
            <person name="Bellec A."/>
            <person name="Berger A."/>
            <person name="Berges H."/>
            <person name="Bidwell S."/>
            <person name="Bisseling T."/>
            <person name="Choisne N."/>
            <person name="Couloux A."/>
            <person name="Denny R."/>
            <person name="Deshpande S."/>
            <person name="Dai X."/>
            <person name="Doyle J.J."/>
            <person name="Dudez A.M."/>
            <person name="Farmer A.D."/>
            <person name="Fouteau S."/>
            <person name="Franken C."/>
            <person name="Gibelin C."/>
            <person name="Gish J."/>
            <person name="Goldstein S."/>
            <person name="Gonzalez A.J."/>
            <person name="Green P.J."/>
            <person name="Hallab A."/>
            <person name="Hartog M."/>
            <person name="Hua A."/>
            <person name="Humphray S.J."/>
            <person name="Jeong D.H."/>
            <person name="Jing Y."/>
            <person name="Jocker A."/>
            <person name="Kenton S.M."/>
            <person name="Kim D.J."/>
            <person name="Klee K."/>
            <person name="Lai H."/>
            <person name="Lang C."/>
            <person name="Lin S."/>
            <person name="Macmil S.L."/>
            <person name="Magdelenat G."/>
            <person name="Matthews L."/>
            <person name="McCorrison J."/>
            <person name="Monaghan E.L."/>
            <person name="Mun J.H."/>
            <person name="Najar F.Z."/>
            <person name="Nicholson C."/>
            <person name="Noirot C."/>
            <person name="O'Bleness M."/>
            <person name="Paule C.R."/>
            <person name="Poulain J."/>
            <person name="Prion F."/>
            <person name="Qin B."/>
            <person name="Qu C."/>
            <person name="Retzel E.F."/>
            <person name="Riddle C."/>
            <person name="Sallet E."/>
            <person name="Samain S."/>
            <person name="Samson N."/>
            <person name="Sanders I."/>
            <person name="Saurat O."/>
            <person name="Scarpelli C."/>
            <person name="Schiex T."/>
            <person name="Segurens B."/>
            <person name="Severin A.J."/>
            <person name="Sherrier D.J."/>
            <person name="Shi R."/>
            <person name="Sims S."/>
            <person name="Singer S.R."/>
            <person name="Sinharoy S."/>
            <person name="Sterck L."/>
            <person name="Viollet A."/>
            <person name="Wang B.B."/>
            <person name="Wang K."/>
            <person name="Wang M."/>
            <person name="Wang X."/>
            <person name="Warfsmann J."/>
            <person name="Weissenbach J."/>
            <person name="White D.D."/>
            <person name="White J.D."/>
            <person name="Wiley G.B."/>
            <person name="Wincker P."/>
            <person name="Xing Y."/>
            <person name="Yang L."/>
            <person name="Yao Z."/>
            <person name="Ying F."/>
            <person name="Zhai J."/>
            <person name="Zhou L."/>
            <person name="Zuber A."/>
            <person name="Denarie J."/>
            <person name="Dixon R.A."/>
            <person name="May G.D."/>
            <person name="Schwartz D.C."/>
            <person name="Rogers J."/>
            <person name="Quetier F."/>
            <person name="Town C.D."/>
            <person name="Roe B.A."/>
        </authorList>
    </citation>
    <scope>NUCLEOTIDE SEQUENCE [LARGE SCALE GENOMIC DNA]</scope>
    <source>
        <strain evidence="2">A17</strain>
        <strain evidence="3 4">cv. Jemalong A17</strain>
    </source>
</reference>
<dbReference type="Proteomes" id="UP000002051">
    <property type="component" value="Unassembled WGS sequence"/>
</dbReference>
<evidence type="ECO:0000256" key="1">
    <source>
        <dbReference type="SAM" id="MobiDB-lite"/>
    </source>
</evidence>
<reference evidence="2 4" key="2">
    <citation type="journal article" date="2014" name="BMC Genomics">
        <title>An improved genome release (version Mt4.0) for the model legume Medicago truncatula.</title>
        <authorList>
            <person name="Tang H."/>
            <person name="Krishnakumar V."/>
            <person name="Bidwell S."/>
            <person name="Rosen B."/>
            <person name="Chan A."/>
            <person name="Zhou S."/>
            <person name="Gentzbittel L."/>
            <person name="Childs K.L."/>
            <person name="Yandell M."/>
            <person name="Gundlach H."/>
            <person name="Mayer K.F."/>
            <person name="Schwartz D.C."/>
            <person name="Town C.D."/>
        </authorList>
    </citation>
    <scope>GENOME REANNOTATION</scope>
    <source>
        <strain evidence="2">A17</strain>
        <strain evidence="3 4">cv. Jemalong A17</strain>
    </source>
</reference>
<gene>
    <name evidence="2" type="ordered locus">MTR_7g007830</name>
</gene>
<feature type="compositionally biased region" description="Acidic residues" evidence="1">
    <location>
        <begin position="162"/>
        <end position="177"/>
    </location>
</feature>
<name>A0A072TXI1_MEDTR</name>
<feature type="compositionally biased region" description="Basic residues" evidence="1">
    <location>
        <begin position="10"/>
        <end position="22"/>
    </location>
</feature>
<protein>
    <submittedName>
        <fullName evidence="2 3">Uncharacterized protein</fullName>
    </submittedName>
</protein>
<dbReference type="AlphaFoldDB" id="A0A072TXI1"/>